<dbReference type="Proteomes" id="UP001341840">
    <property type="component" value="Unassembled WGS sequence"/>
</dbReference>
<reference evidence="5 6" key="1">
    <citation type="journal article" date="2023" name="Plants (Basel)">
        <title>Bridging the Gap: Combining Genomics and Transcriptomics Approaches to Understand Stylosanthes scabra, an Orphan Legume from the Brazilian Caatinga.</title>
        <authorList>
            <person name="Ferreira-Neto J.R.C."/>
            <person name="da Silva M.D."/>
            <person name="Binneck E."/>
            <person name="de Melo N.F."/>
            <person name="da Silva R.H."/>
            <person name="de Melo A.L.T.M."/>
            <person name="Pandolfi V."/>
            <person name="Bustamante F.O."/>
            <person name="Brasileiro-Vidal A.C."/>
            <person name="Benko-Iseppon A.M."/>
        </authorList>
    </citation>
    <scope>NUCLEOTIDE SEQUENCE [LARGE SCALE GENOMIC DNA]</scope>
    <source>
        <tissue evidence="5">Leaves</tissue>
    </source>
</reference>
<dbReference type="PANTHER" id="PTHR48051:SF46">
    <property type="entry name" value="LEUCINE RICH REPEAT-CONTAINING DOMAIN PROTEIN"/>
    <property type="match status" value="1"/>
</dbReference>
<keyword evidence="6" id="KW-1185">Reference proteome</keyword>
<evidence type="ECO:0000259" key="4">
    <source>
        <dbReference type="Pfam" id="PF23286"/>
    </source>
</evidence>
<evidence type="ECO:0000256" key="2">
    <source>
        <dbReference type="ARBA" id="ARBA00022737"/>
    </source>
</evidence>
<dbReference type="EMBL" id="JASCZI010271867">
    <property type="protein sequence ID" value="MED6216004.1"/>
    <property type="molecule type" value="Genomic_DNA"/>
</dbReference>
<dbReference type="Pfam" id="PF23286">
    <property type="entry name" value="LRR_13"/>
    <property type="match status" value="1"/>
</dbReference>
<dbReference type="PANTHER" id="PTHR48051">
    <property type="match status" value="1"/>
</dbReference>
<protein>
    <recommendedName>
        <fullName evidence="4">Disease resistance protein RPS4B/Roq1-like leucine-rich repeats domain-containing protein</fullName>
    </recommendedName>
</protein>
<dbReference type="InterPro" id="IPR032675">
    <property type="entry name" value="LRR_dom_sf"/>
</dbReference>
<evidence type="ECO:0000256" key="3">
    <source>
        <dbReference type="ARBA" id="ARBA00022821"/>
    </source>
</evidence>
<dbReference type="SUPFAM" id="SSF52058">
    <property type="entry name" value="L domain-like"/>
    <property type="match status" value="1"/>
</dbReference>
<feature type="domain" description="Disease resistance protein RPS4B/Roq1-like leucine-rich repeats" evidence="4">
    <location>
        <begin position="19"/>
        <end position="193"/>
    </location>
</feature>
<evidence type="ECO:0000313" key="6">
    <source>
        <dbReference type="Proteomes" id="UP001341840"/>
    </source>
</evidence>
<proteinExistence type="predicted"/>
<keyword evidence="2" id="KW-0677">Repeat</keyword>
<gene>
    <name evidence="5" type="ORF">PIB30_003651</name>
</gene>
<dbReference type="InterPro" id="IPR050216">
    <property type="entry name" value="LRR_domain-containing"/>
</dbReference>
<evidence type="ECO:0000313" key="5">
    <source>
        <dbReference type="EMBL" id="MED6216004.1"/>
    </source>
</evidence>
<sequence length="417" mass="47574">MLNAEHCCKLRSFPPTIKLPSLEELILFGCSSLEYFPEIPEEMENLQVLNLYDTGIKDLPCSFCNLSRLRHLNIVGDAMCKIPIVIGMMPKLMFCDIKGGGNKGRVSREQMEGLQGILTTHSHSLYSSNMIRLCLRNSNLSDEFFPLAVTWFPNVLLLDLSGNNFRILPECVQEFRCLLTLNVDHCKHLQEIRGIPPRLTSFSAVNCKSLSPRGTSVLLNQKVLEGRSAEFVMPGRRIPRWFEKRRSGASISFWFRGTIFPLNALCVAILLKDDIPSPMQVTPIATINGYQVSSGKEIRVDQFLILNLKGKYYDKSLPFNKIGWNHVEVSYKACRGPNFYYKVIPIESIAKEIGMHVVKQKSSSVIQDIRFTDPYRMTQLIIMMMMVSIVFPNHKKQPLLLETRIGLWTLLFFTNTL</sequence>
<dbReference type="Gene3D" id="3.80.10.10">
    <property type="entry name" value="Ribonuclease Inhibitor"/>
    <property type="match status" value="2"/>
</dbReference>
<keyword evidence="1" id="KW-0433">Leucine-rich repeat</keyword>
<accession>A0ABU6Z0H7</accession>
<dbReference type="InterPro" id="IPR058546">
    <property type="entry name" value="RPS4B/Roq1-like_LRR"/>
</dbReference>
<evidence type="ECO:0000256" key="1">
    <source>
        <dbReference type="ARBA" id="ARBA00022614"/>
    </source>
</evidence>
<keyword evidence="3" id="KW-0611">Plant defense</keyword>
<comment type="caution">
    <text evidence="5">The sequence shown here is derived from an EMBL/GenBank/DDBJ whole genome shotgun (WGS) entry which is preliminary data.</text>
</comment>
<organism evidence="5 6">
    <name type="scientific">Stylosanthes scabra</name>
    <dbReference type="NCBI Taxonomy" id="79078"/>
    <lineage>
        <taxon>Eukaryota</taxon>
        <taxon>Viridiplantae</taxon>
        <taxon>Streptophyta</taxon>
        <taxon>Embryophyta</taxon>
        <taxon>Tracheophyta</taxon>
        <taxon>Spermatophyta</taxon>
        <taxon>Magnoliopsida</taxon>
        <taxon>eudicotyledons</taxon>
        <taxon>Gunneridae</taxon>
        <taxon>Pentapetalae</taxon>
        <taxon>rosids</taxon>
        <taxon>fabids</taxon>
        <taxon>Fabales</taxon>
        <taxon>Fabaceae</taxon>
        <taxon>Papilionoideae</taxon>
        <taxon>50 kb inversion clade</taxon>
        <taxon>dalbergioids sensu lato</taxon>
        <taxon>Dalbergieae</taxon>
        <taxon>Pterocarpus clade</taxon>
        <taxon>Stylosanthes</taxon>
    </lineage>
</organism>
<name>A0ABU6Z0H7_9FABA</name>